<feature type="transmembrane region" description="Helical" evidence="1">
    <location>
        <begin position="12"/>
        <end position="31"/>
    </location>
</feature>
<organism evidence="2 3">
    <name type="scientific">Defluviitalea raffinosedens</name>
    <dbReference type="NCBI Taxonomy" id="1450156"/>
    <lineage>
        <taxon>Bacteria</taxon>
        <taxon>Bacillati</taxon>
        <taxon>Bacillota</taxon>
        <taxon>Clostridia</taxon>
        <taxon>Lachnospirales</taxon>
        <taxon>Defluviitaleaceae</taxon>
        <taxon>Defluviitalea</taxon>
    </lineage>
</organism>
<proteinExistence type="predicted"/>
<feature type="transmembrane region" description="Helical" evidence="1">
    <location>
        <begin position="43"/>
        <end position="65"/>
    </location>
</feature>
<dbReference type="EMBL" id="WSLF01000002">
    <property type="protein sequence ID" value="KAE9636207.1"/>
    <property type="molecule type" value="Genomic_DNA"/>
</dbReference>
<name>A0A7C8HIV5_9FIRM</name>
<accession>A0A7C8HIV5</accession>
<feature type="transmembrane region" description="Helical" evidence="1">
    <location>
        <begin position="85"/>
        <end position="106"/>
    </location>
</feature>
<protein>
    <submittedName>
        <fullName evidence="2">Spore cortex biosynthesis protein YabQ</fullName>
    </submittedName>
</protein>
<evidence type="ECO:0000256" key="1">
    <source>
        <dbReference type="SAM" id="Phobius"/>
    </source>
</evidence>
<feature type="transmembrane region" description="Helical" evidence="1">
    <location>
        <begin position="113"/>
        <end position="132"/>
    </location>
</feature>
<dbReference type="Pfam" id="PF09578">
    <property type="entry name" value="Spore_YabQ"/>
    <property type="match status" value="1"/>
</dbReference>
<dbReference type="InterPro" id="IPR019074">
    <property type="entry name" value="YabQ"/>
</dbReference>
<comment type="caution">
    <text evidence="2">The sequence shown here is derived from an EMBL/GenBank/DDBJ whole genome shotgun (WGS) entry which is preliminary data.</text>
</comment>
<dbReference type="Proteomes" id="UP000483018">
    <property type="component" value="Unassembled WGS sequence"/>
</dbReference>
<reference evidence="2 3" key="1">
    <citation type="submission" date="2019-12" db="EMBL/GenBank/DDBJ databases">
        <title>Defluviitalea raffinosedens, isolated from a biogas fermenter, genome sequencing and characterization.</title>
        <authorList>
            <person name="Rettenmaier R."/>
            <person name="Schneider M."/>
            <person name="Neuhaus K."/>
            <person name="Liebl W."/>
            <person name="Zverlov V."/>
        </authorList>
    </citation>
    <scope>NUCLEOTIDE SEQUENCE [LARGE SCALE GENOMIC DNA]</scope>
    <source>
        <strain evidence="2 3">249c-K6</strain>
    </source>
</reference>
<evidence type="ECO:0000313" key="2">
    <source>
        <dbReference type="EMBL" id="KAE9636207.1"/>
    </source>
</evidence>
<gene>
    <name evidence="2" type="primary">yabQ</name>
    <name evidence="2" type="ORF">GND95_03540</name>
</gene>
<keyword evidence="1" id="KW-1133">Transmembrane helix</keyword>
<evidence type="ECO:0000313" key="3">
    <source>
        <dbReference type="Proteomes" id="UP000483018"/>
    </source>
</evidence>
<keyword evidence="3" id="KW-1185">Reference proteome</keyword>
<keyword evidence="1" id="KW-0472">Membrane</keyword>
<sequence length="175" mass="20921">MDLIVSISEQAQIFIAAVEAGIIIGIFYDVFRIIRKIIPHPNWVIQLEDLIYWIIVSSFMFFVLFSKNYGEIRGFALLGAFLGNVTYFFTFSIFLMKISDWIIYWIKRIIRGLIKIVLIPIRMILKILSYPYKWISRPMRILGVRTKIFIHKSKNRVKRKSKQMLRELYIMYKKV</sequence>
<dbReference type="NCBIfam" id="TIGR02893">
    <property type="entry name" value="spore_yabQ"/>
    <property type="match status" value="1"/>
</dbReference>
<dbReference type="AlphaFoldDB" id="A0A7C8HIV5"/>
<keyword evidence="1" id="KW-0812">Transmembrane</keyword>